<comment type="caution">
    <text evidence="1">The sequence shown here is derived from an EMBL/GenBank/DDBJ whole genome shotgun (WGS) entry which is preliminary data.</text>
</comment>
<dbReference type="Proteomes" id="UP000234420">
    <property type="component" value="Unassembled WGS sequence"/>
</dbReference>
<dbReference type="AlphaFoldDB" id="A0A2N4UN77"/>
<gene>
    <name evidence="1" type="ORF">CIK00_18025</name>
</gene>
<dbReference type="EMBL" id="NPIB01000029">
    <property type="protein sequence ID" value="PLC56462.1"/>
    <property type="molecule type" value="Genomic_DNA"/>
</dbReference>
<name>A0A2N4UN77_9GAMM</name>
<proteinExistence type="predicted"/>
<reference evidence="1 2" key="1">
    <citation type="journal article" date="2018" name="Syst. Appl. Microbiol.">
        <title>Photobacterium carnosum sp. nov., isolated from spoiled modified atmosphere packaged poultry meat.</title>
        <authorList>
            <person name="Hilgarth M."/>
            <person name="Fuertes S."/>
            <person name="Ehrmann M."/>
            <person name="Vogel R.F."/>
        </authorList>
    </citation>
    <scope>NUCLEOTIDE SEQUENCE [LARGE SCALE GENOMIC DNA]</scope>
    <source>
        <strain evidence="1 2">TMW 2.2021</strain>
    </source>
</reference>
<organism evidence="1 2">
    <name type="scientific">Photobacterium carnosum</name>
    <dbReference type="NCBI Taxonomy" id="2023717"/>
    <lineage>
        <taxon>Bacteria</taxon>
        <taxon>Pseudomonadati</taxon>
        <taxon>Pseudomonadota</taxon>
        <taxon>Gammaproteobacteria</taxon>
        <taxon>Vibrionales</taxon>
        <taxon>Vibrionaceae</taxon>
        <taxon>Photobacterium</taxon>
    </lineage>
</organism>
<accession>A0A2N4UN77</accession>
<sequence>MAKYQFFCLPNSNREKFTYLDMADEQFIEQKKQLLAAGFKVEDDVILAETDEKAVEHFKSNFIYVMEEYNNANFITALINAIINGYKSVFYKK</sequence>
<evidence type="ECO:0000313" key="2">
    <source>
        <dbReference type="Proteomes" id="UP000234420"/>
    </source>
</evidence>
<keyword evidence="2" id="KW-1185">Reference proteome</keyword>
<evidence type="ECO:0000313" key="1">
    <source>
        <dbReference type="EMBL" id="PLC56462.1"/>
    </source>
</evidence>
<dbReference type="RefSeq" id="WP_101770018.1">
    <property type="nucleotide sequence ID" value="NZ_BPPU01000002.1"/>
</dbReference>
<protein>
    <submittedName>
        <fullName evidence="1">Uncharacterized protein</fullName>
    </submittedName>
</protein>